<feature type="transmembrane region" description="Helical" evidence="1">
    <location>
        <begin position="186"/>
        <end position="206"/>
    </location>
</feature>
<name>A0AAJ7SIB2_9ACAR</name>
<protein>
    <submittedName>
        <fullName evidence="3">Uncharacterized protein LOC114828629</fullName>
    </submittedName>
</protein>
<feature type="transmembrane region" description="Helical" evidence="1">
    <location>
        <begin position="362"/>
        <end position="384"/>
    </location>
</feature>
<organism evidence="2 3">
    <name type="scientific">Galendromus occidentalis</name>
    <name type="common">western predatory mite</name>
    <dbReference type="NCBI Taxonomy" id="34638"/>
    <lineage>
        <taxon>Eukaryota</taxon>
        <taxon>Metazoa</taxon>
        <taxon>Ecdysozoa</taxon>
        <taxon>Arthropoda</taxon>
        <taxon>Chelicerata</taxon>
        <taxon>Arachnida</taxon>
        <taxon>Acari</taxon>
        <taxon>Parasitiformes</taxon>
        <taxon>Mesostigmata</taxon>
        <taxon>Gamasina</taxon>
        <taxon>Phytoseioidea</taxon>
        <taxon>Phytoseiidae</taxon>
        <taxon>Typhlodrominae</taxon>
        <taxon>Galendromus</taxon>
    </lineage>
</organism>
<keyword evidence="1" id="KW-0812">Transmembrane</keyword>
<feature type="transmembrane region" description="Helical" evidence="1">
    <location>
        <begin position="80"/>
        <end position="101"/>
    </location>
</feature>
<dbReference type="AlphaFoldDB" id="A0AAJ7SIB2"/>
<evidence type="ECO:0000313" key="2">
    <source>
        <dbReference type="Proteomes" id="UP000694867"/>
    </source>
</evidence>
<feature type="transmembrane region" description="Helical" evidence="1">
    <location>
        <begin position="154"/>
        <end position="174"/>
    </location>
</feature>
<keyword evidence="1" id="KW-1133">Transmembrane helix</keyword>
<gene>
    <name evidence="3" type="primary">LOC114828629</name>
</gene>
<keyword evidence="2" id="KW-1185">Reference proteome</keyword>
<dbReference type="GeneID" id="114828629"/>
<evidence type="ECO:0000256" key="1">
    <source>
        <dbReference type="SAM" id="Phobius"/>
    </source>
</evidence>
<dbReference type="RefSeq" id="XP_028969193.1">
    <property type="nucleotide sequence ID" value="XM_029113360.1"/>
</dbReference>
<dbReference type="KEGG" id="goe:114828629"/>
<reference evidence="3" key="1">
    <citation type="submission" date="2025-08" db="UniProtKB">
        <authorList>
            <consortium name="RefSeq"/>
        </authorList>
    </citation>
    <scope>IDENTIFICATION</scope>
</reference>
<dbReference type="Proteomes" id="UP000694867">
    <property type="component" value="Unplaced"/>
</dbReference>
<accession>A0AAJ7SIB2</accession>
<keyword evidence="1" id="KW-0472">Membrane</keyword>
<evidence type="ECO:0000313" key="3">
    <source>
        <dbReference type="RefSeq" id="XP_028969193.1"/>
    </source>
</evidence>
<sequence length="402" mass="46049">MQLCGRGGPQVNAVRQRWCFESLFAKKLERISHFVKPPGFFACYASYRCLFAIFGSTSNTHRPRWRRIIKTSSSWCMRSLFVSCFGLDVYQNIVYLCQVFFKGTFLTIVEFLYYLTLNILELESAYIIIFHVPKFDGMFVRGDEKTRSFFSMRAFVVGIALSIPLTVKAVYDFLMTVETLDSFTSIVYLSSIFVFFAQVPAFIFYLQCLEIIRSEQDTIREAVQSESYLISSNSIIKRKRRIRRMLEKVNGVFRRFVIVKFVSIFCGVTMQVGLSIGDSAEDDLVDTLSGIVLDAALKLVEVYVICHSGTFIERICHETERCLHGKTLLMTTREAIILQTLRRELAFEADRDSLEMSLKFRINTATLLSFFSTVITCCAVTLQFDSRVVQAINKAGASARKQ</sequence>
<feature type="transmembrane region" description="Helical" evidence="1">
    <location>
        <begin position="252"/>
        <end position="274"/>
    </location>
</feature>
<feature type="transmembrane region" description="Helical" evidence="1">
    <location>
        <begin position="113"/>
        <end position="133"/>
    </location>
</feature>
<proteinExistence type="predicted"/>